<dbReference type="Proteomes" id="UP001056681">
    <property type="component" value="Chromosome"/>
</dbReference>
<dbReference type="Gene3D" id="1.10.260.40">
    <property type="entry name" value="lambda repressor-like DNA-binding domains"/>
    <property type="match status" value="1"/>
</dbReference>
<dbReference type="RefSeq" id="WP_250339099.1">
    <property type="nucleotide sequence ID" value="NZ_CP063231.1"/>
</dbReference>
<dbReference type="Pfam" id="PF13560">
    <property type="entry name" value="HTH_31"/>
    <property type="match status" value="1"/>
</dbReference>
<dbReference type="Pfam" id="PF17765">
    <property type="entry name" value="MLTR_LBD"/>
    <property type="match status" value="1"/>
</dbReference>
<evidence type="ECO:0000259" key="1">
    <source>
        <dbReference type="SMART" id="SM00530"/>
    </source>
</evidence>
<dbReference type="InterPro" id="IPR010982">
    <property type="entry name" value="Lambda_DNA-bd_dom_sf"/>
</dbReference>
<dbReference type="EMBL" id="CP063231">
    <property type="protein sequence ID" value="URL58392.1"/>
    <property type="molecule type" value="Genomic_DNA"/>
</dbReference>
<keyword evidence="3" id="KW-1185">Reference proteome</keyword>
<sequence length="280" mass="31474">MSASPHNPLGTFLRDRRTRLDPAAFGVIGGRRRTPGLRREEVAQRANISPTWYTWLEQGRGGAPSANVLNRIAAGLMLTEPEREHLFMLALGRPPEVRYRSPEGVSPRLQRVLDAFEASPAIIRTALWDVVAWNEAAATVFTDYSKLPPAERNIIRMMFSNERVRAHQEDWMSVARFVVGAFRADAARAGATAEIGQFVEDMSRISPEFKAMWQDNDVRGHGEGLKRLHLPEHGLLELEYSAFAVDGRPDLGMLVYNAVDPADAARIRGWIEARRQQRHA</sequence>
<dbReference type="InterPro" id="IPR041413">
    <property type="entry name" value="MLTR_LBD"/>
</dbReference>
<evidence type="ECO:0000313" key="3">
    <source>
        <dbReference type="Proteomes" id="UP001056681"/>
    </source>
</evidence>
<proteinExistence type="predicted"/>
<name>A0ABY4T2S5_9GAMM</name>
<accession>A0ABY4T2S5</accession>
<dbReference type="PANTHER" id="PTHR35010">
    <property type="entry name" value="BLL4672 PROTEIN-RELATED"/>
    <property type="match status" value="1"/>
</dbReference>
<feature type="domain" description="HTH cro/C1-type" evidence="1">
    <location>
        <begin position="12"/>
        <end position="83"/>
    </location>
</feature>
<reference evidence="2" key="1">
    <citation type="submission" date="2020-10" db="EMBL/GenBank/DDBJ databases">
        <title>Whole-genome sequence of Luteibacter sp. EIF3.</title>
        <authorList>
            <person name="Friedrich I."/>
            <person name="Hertel R."/>
            <person name="Daniel R."/>
        </authorList>
    </citation>
    <scope>NUCLEOTIDE SEQUENCE</scope>
    <source>
        <strain evidence="2">EIF3</strain>
    </source>
</reference>
<protein>
    <submittedName>
        <fullName evidence="2">Helix-turn-helix domain-containing protein</fullName>
    </submittedName>
</protein>
<dbReference type="Gene3D" id="3.30.450.180">
    <property type="match status" value="1"/>
</dbReference>
<dbReference type="InterPro" id="IPR001387">
    <property type="entry name" value="Cro/C1-type_HTH"/>
</dbReference>
<dbReference type="SMART" id="SM00530">
    <property type="entry name" value="HTH_XRE"/>
    <property type="match status" value="1"/>
</dbReference>
<dbReference type="CDD" id="cd00093">
    <property type="entry name" value="HTH_XRE"/>
    <property type="match status" value="1"/>
</dbReference>
<gene>
    <name evidence="2" type="ORF">IM816_17675</name>
</gene>
<dbReference type="PANTHER" id="PTHR35010:SF2">
    <property type="entry name" value="BLL4672 PROTEIN"/>
    <property type="match status" value="1"/>
</dbReference>
<evidence type="ECO:0000313" key="2">
    <source>
        <dbReference type="EMBL" id="URL58392.1"/>
    </source>
</evidence>
<organism evidence="2 3">
    <name type="scientific">Luteibacter flocculans</name>
    <dbReference type="NCBI Taxonomy" id="2780091"/>
    <lineage>
        <taxon>Bacteria</taxon>
        <taxon>Pseudomonadati</taxon>
        <taxon>Pseudomonadota</taxon>
        <taxon>Gammaproteobacteria</taxon>
        <taxon>Lysobacterales</taxon>
        <taxon>Rhodanobacteraceae</taxon>
        <taxon>Luteibacter</taxon>
    </lineage>
</organism>
<dbReference type="SUPFAM" id="SSF47413">
    <property type="entry name" value="lambda repressor-like DNA-binding domains"/>
    <property type="match status" value="1"/>
</dbReference>